<dbReference type="OrthoDB" id="9133649at2"/>
<keyword evidence="2" id="KW-1185">Reference proteome</keyword>
<comment type="caution">
    <text evidence="1">The sequence shown here is derived from an EMBL/GenBank/DDBJ whole genome shotgun (WGS) entry which is preliminary data.</text>
</comment>
<proteinExistence type="predicted"/>
<dbReference type="STRING" id="1777138.AWB77_03825"/>
<protein>
    <submittedName>
        <fullName evidence="1">Uncharacterized protein</fullName>
    </submittedName>
</protein>
<dbReference type="Proteomes" id="UP000054903">
    <property type="component" value="Unassembled WGS sequence"/>
</dbReference>
<name>A0A158C9K9_9BURK</name>
<evidence type="ECO:0000313" key="1">
    <source>
        <dbReference type="EMBL" id="SAK78962.1"/>
    </source>
</evidence>
<organism evidence="1 2">
    <name type="scientific">Caballeronia fortuita</name>
    <dbReference type="NCBI Taxonomy" id="1777138"/>
    <lineage>
        <taxon>Bacteria</taxon>
        <taxon>Pseudomonadati</taxon>
        <taxon>Pseudomonadota</taxon>
        <taxon>Betaproteobacteria</taxon>
        <taxon>Burkholderiales</taxon>
        <taxon>Burkholderiaceae</taxon>
        <taxon>Caballeronia</taxon>
    </lineage>
</organism>
<sequence length="87" mass="10002">MAQILTHYWHVLSDSLERSRERRFMREARRVMNACACDAPRAVARGNDEATRAEQLEHIALFAQAGYFNMGNAVDLFQPPVEPPPFR</sequence>
<dbReference type="AlphaFoldDB" id="A0A158C9K9"/>
<reference evidence="1" key="1">
    <citation type="submission" date="2016-01" db="EMBL/GenBank/DDBJ databases">
        <authorList>
            <person name="Peeters C."/>
        </authorList>
    </citation>
    <scope>NUCLEOTIDE SEQUENCE</scope>
    <source>
        <strain evidence="1">LMG 29320</strain>
    </source>
</reference>
<accession>A0A158C9K9</accession>
<evidence type="ECO:0000313" key="2">
    <source>
        <dbReference type="Proteomes" id="UP000054903"/>
    </source>
</evidence>
<gene>
    <name evidence="1" type="ORF">AWB77_03825</name>
</gene>
<dbReference type="EMBL" id="FCNX02000009">
    <property type="protein sequence ID" value="SAK78962.1"/>
    <property type="molecule type" value="Genomic_DNA"/>
</dbReference>
<dbReference type="RefSeq" id="WP_061135979.1">
    <property type="nucleotide sequence ID" value="NZ_FCNX02000009.1"/>
</dbReference>